<gene>
    <name evidence="2" type="ORF">GLX27_000036</name>
</gene>
<keyword evidence="3" id="KW-1185">Reference proteome</keyword>
<feature type="region of interest" description="Disordered" evidence="1">
    <location>
        <begin position="117"/>
        <end position="137"/>
    </location>
</feature>
<sequence length="960" mass="101438">MGDKIHRWIDESLRSGASPTLFAPDDADDFDAVHAPPPLRPKAPAAKFSPTLDVYDEFQTKYRTDALVSPAMRHDALGPVPVAPVRPRRRPPPLARAPGAKPGDVVRVTRASPRTDIPAFDTYFSPPPRNGAGRARAPPRDAVVEDALRHFDSMALADTIDADDHDKDADEDEDEERLFSPPPATPLSVPDTERGAALSTLQQAVYAQFASTNVDDHTCVGAPRAVFVAVARDENSNLAYTLFHGARHADNAVVPLTYAQLTQAARRRTPFSDDALYRRAELMAVCAALRQIVVQPLRRQCVHICVSSAYIAKAWGVWIPDWETNGWPGDSDTDSSLGCGSGSSSMQTPLRTNSQSSSVRTPNSSHADSEPRGAAPALNPELLRTPMRPTNARRAQLASEGDSLRSSFDGPVTPSSGTTDSPASRPRSTRRLVDEDLLRELALLRAQLAAADARGGACVHLYLIERVDNPAVTSMMAPAAPADAAATPAPAIARPPRPSSQASTRSSRLRPQRSEPNLGVPRSARSPRLDKVRSPAMESVASLAPEPSPRAARSPRLPRTAPSPAVASAPLPEKREPRSPPLDRTPRVRQASTPREPPAQTTPELAPPSTPAADRAAPASPSTRAPPPPAPALTADALLEHTKRTNPTDAAPKTRSKYAWSAYSGDRPASSRSRLARWTNKVLRRSDAPSAAPALPSPRPEDETTLDTPRMPSAPRLSVSPADADAGASPKAPAAASPAAASPVPPSPALSSPPPTATSIAVGGPAAPSAPRTNALGIVVGHEAPRVVRTDDGAPPRVVRTDDGAPPRVRSPPTVSFDIAPPRAVSPTPVRRRMPRGIHSAASQPNLRARARADAAPALPAELAWATPRRAPTAASGPVSSPILSRGTAWLASEERTERRAAPPKASALWPGMDDDDGFGRAAALSTSSPYTRGARRGATAYSMLGAQHDESDSDSGSDV</sequence>
<feature type="compositionally biased region" description="Polar residues" evidence="1">
    <location>
        <begin position="346"/>
        <end position="366"/>
    </location>
</feature>
<feature type="region of interest" description="Disordered" evidence="1">
    <location>
        <begin position="486"/>
        <end position="854"/>
    </location>
</feature>
<feature type="compositionally biased region" description="Polar residues" evidence="1">
    <location>
        <begin position="413"/>
        <end position="422"/>
    </location>
</feature>
<feature type="compositionally biased region" description="Basic and acidic residues" evidence="1">
    <location>
        <begin position="783"/>
        <end position="805"/>
    </location>
</feature>
<dbReference type="InterPro" id="IPR012337">
    <property type="entry name" value="RNaseH-like_sf"/>
</dbReference>
<evidence type="ECO:0000313" key="2">
    <source>
        <dbReference type="EMBL" id="WFD45416.1"/>
    </source>
</evidence>
<dbReference type="Proteomes" id="UP000818624">
    <property type="component" value="Chromosome 1"/>
</dbReference>
<feature type="compositionally biased region" description="Low complexity" evidence="1">
    <location>
        <begin position="541"/>
        <end position="571"/>
    </location>
</feature>
<organism evidence="2 3">
    <name type="scientific">Malassezia furfur</name>
    <name type="common">Pityriasis versicolor infection agent</name>
    <name type="synonym">Pityrosporum furfur</name>
    <dbReference type="NCBI Taxonomy" id="55194"/>
    <lineage>
        <taxon>Eukaryota</taxon>
        <taxon>Fungi</taxon>
        <taxon>Dikarya</taxon>
        <taxon>Basidiomycota</taxon>
        <taxon>Ustilaginomycotina</taxon>
        <taxon>Malasseziomycetes</taxon>
        <taxon>Malasseziales</taxon>
        <taxon>Malasseziaceae</taxon>
        <taxon>Malassezia</taxon>
    </lineage>
</organism>
<dbReference type="InterPro" id="IPR036397">
    <property type="entry name" value="RNaseH_sf"/>
</dbReference>
<feature type="region of interest" description="Disordered" evidence="1">
    <location>
        <begin position="156"/>
        <end position="191"/>
    </location>
</feature>
<feature type="region of interest" description="Disordered" evidence="1">
    <location>
        <begin position="16"/>
        <end position="46"/>
    </location>
</feature>
<feature type="compositionally biased region" description="Low complexity" evidence="1">
    <location>
        <begin position="718"/>
        <end position="742"/>
    </location>
</feature>
<evidence type="ECO:0000256" key="1">
    <source>
        <dbReference type="SAM" id="MobiDB-lite"/>
    </source>
</evidence>
<protein>
    <submittedName>
        <fullName evidence="2">Uncharacterized protein</fullName>
    </submittedName>
</protein>
<dbReference type="Gene3D" id="3.30.420.10">
    <property type="entry name" value="Ribonuclease H-like superfamily/Ribonuclease H"/>
    <property type="match status" value="1"/>
</dbReference>
<feature type="compositionally biased region" description="Pro residues" evidence="1">
    <location>
        <begin position="743"/>
        <end position="756"/>
    </location>
</feature>
<reference evidence="2 3" key="1">
    <citation type="journal article" date="2020" name="Elife">
        <title>Loss of centromere function drives karyotype evolution in closely related Malassezia species.</title>
        <authorList>
            <person name="Sankaranarayanan S.R."/>
            <person name="Ianiri G."/>
            <person name="Coelho M.A."/>
            <person name="Reza M.H."/>
            <person name="Thimmappa B.C."/>
            <person name="Ganguly P."/>
            <person name="Vadnala R.N."/>
            <person name="Sun S."/>
            <person name="Siddharthan R."/>
            <person name="Tellgren-Roth C."/>
            <person name="Dawson T.L."/>
            <person name="Heitman J."/>
            <person name="Sanyal K."/>
        </authorList>
    </citation>
    <scope>NUCLEOTIDE SEQUENCE [LARGE SCALE GENOMIC DNA]</scope>
    <source>
        <strain evidence="2">CBS14141</strain>
    </source>
</reference>
<proteinExistence type="predicted"/>
<dbReference type="EMBL" id="CP046234">
    <property type="protein sequence ID" value="WFD45416.1"/>
    <property type="molecule type" value="Genomic_DNA"/>
</dbReference>
<feature type="compositionally biased region" description="Low complexity" evidence="1">
    <location>
        <begin position="611"/>
        <end position="623"/>
    </location>
</feature>
<feature type="region of interest" description="Disordered" evidence="1">
    <location>
        <begin position="869"/>
        <end position="914"/>
    </location>
</feature>
<feature type="region of interest" description="Disordered" evidence="1">
    <location>
        <begin position="329"/>
        <end position="431"/>
    </location>
</feature>
<feature type="compositionally biased region" description="Low complexity" evidence="1">
    <location>
        <begin position="334"/>
        <end position="345"/>
    </location>
</feature>
<dbReference type="SUPFAM" id="SSF53098">
    <property type="entry name" value="Ribonuclease H-like"/>
    <property type="match status" value="1"/>
</dbReference>
<accession>A0ABY8EHU4</accession>
<feature type="region of interest" description="Disordered" evidence="1">
    <location>
        <begin position="79"/>
        <end position="104"/>
    </location>
</feature>
<name>A0ABY8EHU4_MALFU</name>
<evidence type="ECO:0000313" key="3">
    <source>
        <dbReference type="Proteomes" id="UP000818624"/>
    </source>
</evidence>